<feature type="region of interest" description="Disordered" evidence="1">
    <location>
        <begin position="274"/>
        <end position="298"/>
    </location>
</feature>
<proteinExistence type="predicted"/>
<sequence>MNRFFKFAKKFQIKADIFDDGDKCDQVIDQEVDKQIKESGMSREIVSHAKERVNKDKTCGIKTYKQETKEPKSVDQPLDPTSTGALKQKKVKKPKFRVTWKKFVGAFKGLGYSKHAISSKYMDKGEHIYYYLDVEKEFNEKKDKLSLNFNTNKNKSFEIFNERGKPYWYRSAAAIARFKNKVETGQASGDDPSESTEAAVQVRCETILAVADGRIKLGKISDGTYKYNPYGPIKDMIAREEKICTADVLFANTITSVNRIAKYKAQFFERSMSKKSLSESPNRSEMSTSKGKNNNTKSRYDTVASITSIISTISGSASPQKRKSDEKKVVKPKEIMYIPVPYFNPANNKKPKQAYFKGIPKYLIQYYRMDPYNSQKVEAKLVKENFFRSTNDD</sequence>
<feature type="compositionally biased region" description="Polar residues" evidence="1">
    <location>
        <begin position="274"/>
        <end position="297"/>
    </location>
</feature>
<keyword evidence="2" id="KW-1185">Reference proteome</keyword>
<feature type="region of interest" description="Disordered" evidence="1">
    <location>
        <begin position="65"/>
        <end position="86"/>
    </location>
</feature>
<dbReference type="AlphaFoldDB" id="A0A0N4Z7D2"/>
<accession>A0A0N4Z7D2</accession>
<dbReference type="WBParaSite" id="PTRK_0000308300.1">
    <property type="protein sequence ID" value="PTRK_0000308300.1"/>
    <property type="gene ID" value="PTRK_0000308300"/>
</dbReference>
<evidence type="ECO:0000313" key="3">
    <source>
        <dbReference type="WBParaSite" id="PTRK_0000308300.1"/>
    </source>
</evidence>
<name>A0A0N4Z7D2_PARTI</name>
<organism evidence="2 3">
    <name type="scientific">Parastrongyloides trichosuri</name>
    <name type="common">Possum-specific nematode worm</name>
    <dbReference type="NCBI Taxonomy" id="131310"/>
    <lineage>
        <taxon>Eukaryota</taxon>
        <taxon>Metazoa</taxon>
        <taxon>Ecdysozoa</taxon>
        <taxon>Nematoda</taxon>
        <taxon>Chromadorea</taxon>
        <taxon>Rhabditida</taxon>
        <taxon>Tylenchina</taxon>
        <taxon>Panagrolaimomorpha</taxon>
        <taxon>Strongyloidoidea</taxon>
        <taxon>Strongyloididae</taxon>
        <taxon>Parastrongyloides</taxon>
    </lineage>
</organism>
<reference evidence="3" key="1">
    <citation type="submission" date="2017-02" db="UniProtKB">
        <authorList>
            <consortium name="WormBaseParasite"/>
        </authorList>
    </citation>
    <scope>IDENTIFICATION</scope>
</reference>
<dbReference type="Proteomes" id="UP000038045">
    <property type="component" value="Unplaced"/>
</dbReference>
<protein>
    <submittedName>
        <fullName evidence="3">MBD domain-containing protein</fullName>
    </submittedName>
</protein>
<evidence type="ECO:0000256" key="1">
    <source>
        <dbReference type="SAM" id="MobiDB-lite"/>
    </source>
</evidence>
<evidence type="ECO:0000313" key="2">
    <source>
        <dbReference type="Proteomes" id="UP000038045"/>
    </source>
</evidence>